<keyword evidence="3" id="KW-1185">Reference proteome</keyword>
<evidence type="ECO:0000256" key="1">
    <source>
        <dbReference type="SAM" id="MobiDB-lite"/>
    </source>
</evidence>
<proteinExistence type="predicted"/>
<dbReference type="RefSeq" id="XP_005775381.1">
    <property type="nucleotide sequence ID" value="XM_005775324.1"/>
</dbReference>
<feature type="region of interest" description="Disordered" evidence="1">
    <location>
        <begin position="483"/>
        <end position="505"/>
    </location>
</feature>
<accession>A0A0D3JHG7</accession>
<dbReference type="GeneID" id="17268499"/>
<evidence type="ECO:0008006" key="4">
    <source>
        <dbReference type="Google" id="ProtNLM"/>
    </source>
</evidence>
<dbReference type="HOGENOM" id="CLU_049722_0_0_1"/>
<sequence length="505" mass="52674">MEELAGPADRPSLEESTSLAASALRIALWLNATKSCKSCRREQECTWPMNSTDGAPRAHPYLAQSLYYGSPGTAIFLQQLATTRALPEADAWRGVASCALAAARSSVPSSLRDFGANAGFYYGLTGIAYGLRAAGDSSELFATAASTIEEHVLSRVAPFSSRGGATLWNNTDVAHGASGTGLYFLWMATRRPELREETRRAAGDAAARGPDTDGTHAHDYYPTFCCGGAGVAYFLSELAQAPANLSALLTPSRRAAFLDGALRGGAHVMSLSTTAGVPHQAGGLLLPHEEEGPGRTQFFLGWCGGPPGWARLFVSLHRATHDAVWLDRLALAARAVAALVQPPTLPVLYPLPPAGTPPWSNLGQCCGASAAAQFLLSLADGQAAPLDPAVRREARAAGLRLARAIAARGVPAAPDGPAEPIARAASRTIAGDFSGPLCRRGLAVPSPEEHAAPLDTRWQAGWMQGAAGVGSLLLHAHALATGQTEGRRVPWPDEPYSGVGTALPA</sequence>
<dbReference type="SMART" id="SM01260">
    <property type="entry name" value="LANC_like"/>
    <property type="match status" value="1"/>
</dbReference>
<dbReference type="Proteomes" id="UP000013827">
    <property type="component" value="Unassembled WGS sequence"/>
</dbReference>
<dbReference type="AlphaFoldDB" id="A0A0D3JHG7"/>
<dbReference type="GO" id="GO:0031179">
    <property type="term" value="P:peptide modification"/>
    <property type="evidence" value="ECO:0007669"/>
    <property type="project" value="InterPro"/>
</dbReference>
<dbReference type="KEGG" id="ehx:EMIHUDRAFT_95554"/>
<dbReference type="Pfam" id="PF05147">
    <property type="entry name" value="LANC_like"/>
    <property type="match status" value="1"/>
</dbReference>
<organism evidence="2 3">
    <name type="scientific">Emiliania huxleyi (strain CCMP1516)</name>
    <dbReference type="NCBI Taxonomy" id="280463"/>
    <lineage>
        <taxon>Eukaryota</taxon>
        <taxon>Haptista</taxon>
        <taxon>Haptophyta</taxon>
        <taxon>Prymnesiophyceae</taxon>
        <taxon>Isochrysidales</taxon>
        <taxon>Noelaerhabdaceae</taxon>
        <taxon>Emiliania</taxon>
    </lineage>
</organism>
<reference evidence="2" key="2">
    <citation type="submission" date="2024-10" db="UniProtKB">
        <authorList>
            <consortium name="EnsemblProtists"/>
        </authorList>
    </citation>
    <scope>IDENTIFICATION</scope>
</reference>
<dbReference type="EnsemblProtists" id="EOD22952">
    <property type="protein sequence ID" value="EOD22952"/>
    <property type="gene ID" value="EMIHUDRAFT_95554"/>
</dbReference>
<dbReference type="SUPFAM" id="SSF158745">
    <property type="entry name" value="LanC-like"/>
    <property type="match status" value="1"/>
</dbReference>
<evidence type="ECO:0000313" key="2">
    <source>
        <dbReference type="EnsemblProtists" id="EOD22952"/>
    </source>
</evidence>
<dbReference type="Gene3D" id="1.50.10.20">
    <property type="match status" value="1"/>
</dbReference>
<reference evidence="3" key="1">
    <citation type="journal article" date="2013" name="Nature">
        <title>Pan genome of the phytoplankton Emiliania underpins its global distribution.</title>
        <authorList>
            <person name="Read B.A."/>
            <person name="Kegel J."/>
            <person name="Klute M.J."/>
            <person name="Kuo A."/>
            <person name="Lefebvre S.C."/>
            <person name="Maumus F."/>
            <person name="Mayer C."/>
            <person name="Miller J."/>
            <person name="Monier A."/>
            <person name="Salamov A."/>
            <person name="Young J."/>
            <person name="Aguilar M."/>
            <person name="Claverie J.M."/>
            <person name="Frickenhaus S."/>
            <person name="Gonzalez K."/>
            <person name="Herman E.K."/>
            <person name="Lin Y.C."/>
            <person name="Napier J."/>
            <person name="Ogata H."/>
            <person name="Sarno A.F."/>
            <person name="Shmutz J."/>
            <person name="Schroeder D."/>
            <person name="de Vargas C."/>
            <person name="Verret F."/>
            <person name="von Dassow P."/>
            <person name="Valentin K."/>
            <person name="Van de Peer Y."/>
            <person name="Wheeler G."/>
            <person name="Dacks J.B."/>
            <person name="Delwiche C.F."/>
            <person name="Dyhrman S.T."/>
            <person name="Glockner G."/>
            <person name="John U."/>
            <person name="Richards T."/>
            <person name="Worden A.Z."/>
            <person name="Zhang X."/>
            <person name="Grigoriev I.V."/>
            <person name="Allen A.E."/>
            <person name="Bidle K."/>
            <person name="Borodovsky M."/>
            <person name="Bowler C."/>
            <person name="Brownlee C."/>
            <person name="Cock J.M."/>
            <person name="Elias M."/>
            <person name="Gladyshev V.N."/>
            <person name="Groth M."/>
            <person name="Guda C."/>
            <person name="Hadaegh A."/>
            <person name="Iglesias-Rodriguez M.D."/>
            <person name="Jenkins J."/>
            <person name="Jones B.M."/>
            <person name="Lawson T."/>
            <person name="Leese F."/>
            <person name="Lindquist E."/>
            <person name="Lobanov A."/>
            <person name="Lomsadze A."/>
            <person name="Malik S.B."/>
            <person name="Marsh M.E."/>
            <person name="Mackinder L."/>
            <person name="Mock T."/>
            <person name="Mueller-Roeber B."/>
            <person name="Pagarete A."/>
            <person name="Parker M."/>
            <person name="Probert I."/>
            <person name="Quesneville H."/>
            <person name="Raines C."/>
            <person name="Rensing S.A."/>
            <person name="Riano-Pachon D.M."/>
            <person name="Richier S."/>
            <person name="Rokitta S."/>
            <person name="Shiraiwa Y."/>
            <person name="Soanes D.M."/>
            <person name="van der Giezen M."/>
            <person name="Wahlund T.M."/>
            <person name="Williams B."/>
            <person name="Wilson W."/>
            <person name="Wolfe G."/>
            <person name="Wurch L.L."/>
        </authorList>
    </citation>
    <scope>NUCLEOTIDE SEQUENCE</scope>
</reference>
<protein>
    <recommendedName>
        <fullName evidence="4">Lanthionine synthetase C family protein</fullName>
    </recommendedName>
</protein>
<evidence type="ECO:0000313" key="3">
    <source>
        <dbReference type="Proteomes" id="UP000013827"/>
    </source>
</evidence>
<dbReference type="InterPro" id="IPR007822">
    <property type="entry name" value="LANC-like"/>
</dbReference>
<dbReference type="PaxDb" id="2903-EOD22952"/>
<name>A0A0D3JHG7_EMIH1</name>